<sequence>MTINEECIITCDTPEYKALAEAMRCAVQTADRMIAEVEPSLLGERYLTTEQVITRFHISRRALQNYRDKGIIPYTSIGGTLLYPESKINEVLEKNYYKPAGCKELK</sequence>
<dbReference type="PANTHER" id="PTHR34585">
    <property type="match status" value="1"/>
</dbReference>
<reference evidence="2" key="1">
    <citation type="journal article" date="2022" name="Cell">
        <title>Design, construction, and in vivo augmentation of a complex gut microbiome.</title>
        <authorList>
            <person name="Cheng A.G."/>
            <person name="Ho P.Y."/>
            <person name="Aranda-Diaz A."/>
            <person name="Jain S."/>
            <person name="Yu F.B."/>
            <person name="Meng X."/>
            <person name="Wang M."/>
            <person name="Iakiviak M."/>
            <person name="Nagashima K."/>
            <person name="Zhao A."/>
            <person name="Murugkar P."/>
            <person name="Patil A."/>
            <person name="Atabakhsh K."/>
            <person name="Weakley A."/>
            <person name="Yan J."/>
            <person name="Brumbaugh A.R."/>
            <person name="Higginbottom S."/>
            <person name="Dimas A."/>
            <person name="Shiver A.L."/>
            <person name="Deutschbauer A."/>
            <person name="Neff N."/>
            <person name="Sonnenburg J.L."/>
            <person name="Huang K.C."/>
            <person name="Fischbach M.A."/>
        </authorList>
    </citation>
    <scope>NUCLEOTIDE SEQUENCE</scope>
    <source>
        <strain evidence="2">JC50</strain>
    </source>
</reference>
<gene>
    <name evidence="2" type="ORF">NQ519_15160</name>
</gene>
<proteinExistence type="predicted"/>
<dbReference type="Pfam" id="PF12728">
    <property type="entry name" value="HTH_17"/>
    <property type="match status" value="1"/>
</dbReference>
<dbReference type="RefSeq" id="WP_019150309.1">
    <property type="nucleotide sequence ID" value="NZ_CP102252.1"/>
</dbReference>
<dbReference type="Proteomes" id="UP001058267">
    <property type="component" value="Chromosome"/>
</dbReference>
<accession>A0ABY5V693</accession>
<dbReference type="InterPro" id="IPR041657">
    <property type="entry name" value="HTH_17"/>
</dbReference>
<protein>
    <submittedName>
        <fullName evidence="2">Helix-turn-helix domain-containing protein</fullName>
    </submittedName>
</protein>
<organism evidence="2 3">
    <name type="scientific">Alistipes senegalensis JC50</name>
    <dbReference type="NCBI Taxonomy" id="1033732"/>
    <lineage>
        <taxon>Bacteria</taxon>
        <taxon>Pseudomonadati</taxon>
        <taxon>Bacteroidota</taxon>
        <taxon>Bacteroidia</taxon>
        <taxon>Bacteroidales</taxon>
        <taxon>Rikenellaceae</taxon>
        <taxon>Alistipes</taxon>
    </lineage>
</organism>
<dbReference type="EMBL" id="CP102252">
    <property type="protein sequence ID" value="UWN65056.1"/>
    <property type="molecule type" value="Genomic_DNA"/>
</dbReference>
<evidence type="ECO:0000313" key="3">
    <source>
        <dbReference type="Proteomes" id="UP001058267"/>
    </source>
</evidence>
<name>A0ABY5V693_9BACT</name>
<feature type="domain" description="Helix-turn-helix" evidence="1">
    <location>
        <begin position="46"/>
        <end position="95"/>
    </location>
</feature>
<dbReference type="InterPro" id="IPR009061">
    <property type="entry name" value="DNA-bd_dom_put_sf"/>
</dbReference>
<dbReference type="SUPFAM" id="SSF46955">
    <property type="entry name" value="Putative DNA-binding domain"/>
    <property type="match status" value="1"/>
</dbReference>
<evidence type="ECO:0000313" key="2">
    <source>
        <dbReference type="EMBL" id="UWN65056.1"/>
    </source>
</evidence>
<dbReference type="PANTHER" id="PTHR34585:SF22">
    <property type="entry name" value="HELIX-TURN-HELIX DOMAIN-CONTAINING PROTEIN"/>
    <property type="match status" value="1"/>
</dbReference>
<keyword evidence="3" id="KW-1185">Reference proteome</keyword>
<evidence type="ECO:0000259" key="1">
    <source>
        <dbReference type="Pfam" id="PF12728"/>
    </source>
</evidence>